<dbReference type="Proteomes" id="UP001166585">
    <property type="component" value="Unassembled WGS sequence"/>
</dbReference>
<dbReference type="EMBL" id="JAHCQH010000012">
    <property type="protein sequence ID" value="MBS9476076.1"/>
    <property type="molecule type" value="Genomic_DNA"/>
</dbReference>
<evidence type="ECO:0000313" key="2">
    <source>
        <dbReference type="Proteomes" id="UP001166585"/>
    </source>
</evidence>
<keyword evidence="2" id="KW-1185">Reference proteome</keyword>
<protein>
    <recommendedName>
        <fullName evidence="3">HTH merR-type domain-containing protein</fullName>
    </recommendedName>
</protein>
<gene>
    <name evidence="1" type="ORF">KIP89_03035</name>
</gene>
<comment type="caution">
    <text evidence="1">The sequence shown here is derived from an EMBL/GenBank/DDBJ whole genome shotgun (WGS) entry which is preliminary data.</text>
</comment>
<proteinExistence type="predicted"/>
<accession>A0ABS5R345</accession>
<dbReference type="RefSeq" id="WP_213753923.1">
    <property type="nucleotide sequence ID" value="NZ_JAHCQH010000012.1"/>
</dbReference>
<evidence type="ECO:0000313" key="1">
    <source>
        <dbReference type="EMBL" id="MBS9476076.1"/>
    </source>
</evidence>
<organism evidence="1 2">
    <name type="scientific">Ancylobacter radicis</name>
    <dbReference type="NCBI Taxonomy" id="2836179"/>
    <lineage>
        <taxon>Bacteria</taxon>
        <taxon>Pseudomonadati</taxon>
        <taxon>Pseudomonadota</taxon>
        <taxon>Alphaproteobacteria</taxon>
        <taxon>Hyphomicrobiales</taxon>
        <taxon>Xanthobacteraceae</taxon>
        <taxon>Ancylobacter</taxon>
    </lineage>
</organism>
<sequence length="158" mass="17695">MQIVPKLTTVAACRVARLDRDRFNEHVAAGRFGCAPATVPGRARLFDPDDMIALWLFRELMDDGFDAVHAGRIACSVAECARLNPEARSISYVQDYFQPVRGRAFPSDEVPAASAWDTVKFSGTDIRKVTTFRIGKMREMIAHYTEEERAIIGERDGD</sequence>
<name>A0ABS5R345_9HYPH</name>
<reference evidence="1" key="1">
    <citation type="submission" date="2021-05" db="EMBL/GenBank/DDBJ databases">
        <authorList>
            <person name="Sun Q."/>
            <person name="Inoue M."/>
        </authorList>
    </citation>
    <scope>NUCLEOTIDE SEQUENCE</scope>
    <source>
        <strain evidence="1">VKM B-3255</strain>
    </source>
</reference>
<evidence type="ECO:0008006" key="3">
    <source>
        <dbReference type="Google" id="ProtNLM"/>
    </source>
</evidence>